<keyword evidence="3" id="KW-0812">Transmembrane</keyword>
<comment type="caution">
    <text evidence="5">The sequence shown here is derived from an EMBL/GenBank/DDBJ whole genome shotgun (WGS) entry which is preliminary data.</text>
</comment>
<dbReference type="RefSeq" id="WP_086788389.1">
    <property type="nucleotide sequence ID" value="NZ_JAGIOO010000001.1"/>
</dbReference>
<dbReference type="PANTHER" id="PTHR10434">
    <property type="entry name" value="1-ACYL-SN-GLYCEROL-3-PHOSPHATE ACYLTRANSFERASE"/>
    <property type="match status" value="1"/>
</dbReference>
<evidence type="ECO:0000256" key="2">
    <source>
        <dbReference type="ARBA" id="ARBA00023315"/>
    </source>
</evidence>
<dbReference type="GO" id="GO:0003841">
    <property type="term" value="F:1-acylglycerol-3-phosphate O-acyltransferase activity"/>
    <property type="evidence" value="ECO:0007669"/>
    <property type="project" value="UniProtKB-EC"/>
</dbReference>
<dbReference type="EC" id="2.3.1.51" evidence="5"/>
<dbReference type="SMART" id="SM00563">
    <property type="entry name" value="PlsC"/>
    <property type="match status" value="1"/>
</dbReference>
<organism evidence="5 6">
    <name type="scientific">Crossiella equi</name>
    <dbReference type="NCBI Taxonomy" id="130796"/>
    <lineage>
        <taxon>Bacteria</taxon>
        <taxon>Bacillati</taxon>
        <taxon>Actinomycetota</taxon>
        <taxon>Actinomycetes</taxon>
        <taxon>Pseudonocardiales</taxon>
        <taxon>Pseudonocardiaceae</taxon>
        <taxon>Crossiella</taxon>
    </lineage>
</organism>
<gene>
    <name evidence="5" type="ORF">JOF53_006350</name>
</gene>
<feature type="transmembrane region" description="Helical" evidence="3">
    <location>
        <begin position="7"/>
        <end position="26"/>
    </location>
</feature>
<evidence type="ECO:0000256" key="1">
    <source>
        <dbReference type="ARBA" id="ARBA00022679"/>
    </source>
</evidence>
<keyword evidence="1 5" id="KW-0808">Transferase</keyword>
<keyword evidence="3" id="KW-1133">Transmembrane helix</keyword>
<keyword evidence="6" id="KW-1185">Reference proteome</keyword>
<dbReference type="CDD" id="cd07989">
    <property type="entry name" value="LPLAT_AGPAT-like"/>
    <property type="match status" value="1"/>
</dbReference>
<evidence type="ECO:0000313" key="6">
    <source>
        <dbReference type="Proteomes" id="UP001519363"/>
    </source>
</evidence>
<name>A0ABS5ALN9_9PSEU</name>
<feature type="domain" description="Phospholipid/glycerol acyltransferase" evidence="4">
    <location>
        <begin position="41"/>
        <end position="159"/>
    </location>
</feature>
<dbReference type="Pfam" id="PF01553">
    <property type="entry name" value="Acyltransferase"/>
    <property type="match status" value="1"/>
</dbReference>
<accession>A0ABS5ALN9</accession>
<keyword evidence="3" id="KW-0472">Membrane</keyword>
<evidence type="ECO:0000259" key="4">
    <source>
        <dbReference type="SMART" id="SM00563"/>
    </source>
</evidence>
<dbReference type="SUPFAM" id="SSF69593">
    <property type="entry name" value="Glycerol-3-phosphate (1)-acyltransferase"/>
    <property type="match status" value="1"/>
</dbReference>
<evidence type="ECO:0000256" key="3">
    <source>
        <dbReference type="SAM" id="Phobius"/>
    </source>
</evidence>
<dbReference type="Proteomes" id="UP001519363">
    <property type="component" value="Unassembled WGS sequence"/>
</dbReference>
<evidence type="ECO:0000313" key="5">
    <source>
        <dbReference type="EMBL" id="MBP2477478.1"/>
    </source>
</evidence>
<protein>
    <submittedName>
        <fullName evidence="5">1-acyl-sn-glycerol-3-phosphate acyltransferase</fullName>
        <ecNumber evidence="5">2.3.1.51</ecNumber>
    </submittedName>
</protein>
<dbReference type="EMBL" id="JAGIOO010000001">
    <property type="protein sequence ID" value="MBP2477478.1"/>
    <property type="molecule type" value="Genomic_DNA"/>
</dbReference>
<dbReference type="PANTHER" id="PTHR10434:SF55">
    <property type="entry name" value="POSSIBLE ACYLTRANSFERASE"/>
    <property type="match status" value="1"/>
</dbReference>
<dbReference type="InterPro" id="IPR002123">
    <property type="entry name" value="Plipid/glycerol_acylTrfase"/>
</dbReference>
<reference evidence="5 6" key="1">
    <citation type="submission" date="2021-03" db="EMBL/GenBank/DDBJ databases">
        <title>Sequencing the genomes of 1000 actinobacteria strains.</title>
        <authorList>
            <person name="Klenk H.-P."/>
        </authorList>
    </citation>
    <scope>NUCLEOTIDE SEQUENCE [LARGE SCALE GENOMIC DNA]</scope>
    <source>
        <strain evidence="5 6">DSM 44580</strain>
    </source>
</reference>
<sequence length="236" mass="26083">MRRRERGGFWVGLTAAVLYPVTWLLARRSVRGGPLPAEGPALLVMNHPTHLDPVFDAVFVHKQRRVPRFFAKHSLWSVALVGSAFRATGQIPVFRGTSAAGDSLRAGDDALDEDKIVVIYPEGTLTHDPDGWPVVGRTGAARLALAHDVPIIPVVRWGTKAILDLKRKRGRFRPLPRKTVEFLIGEPLDLSAFRDRPVDRELLQEVTDLMLLRLQELLGVLRGETPPGLPQPGQAA</sequence>
<proteinExistence type="predicted"/>
<keyword evidence="2 5" id="KW-0012">Acyltransferase</keyword>